<dbReference type="GeneID" id="109484966"/>
<dbReference type="AlphaFoldDB" id="A0A6P5A3C3"/>
<dbReference type="KEGG" id="bbel:109484966"/>
<evidence type="ECO:0000256" key="1">
    <source>
        <dbReference type="SAM" id="Coils"/>
    </source>
</evidence>
<dbReference type="RefSeq" id="XP_019643898.1">
    <property type="nucleotide sequence ID" value="XM_019788339.1"/>
</dbReference>
<keyword evidence="3" id="KW-1185">Reference proteome</keyword>
<accession>A0A6P5A3C3</accession>
<feature type="coiled-coil region" evidence="1">
    <location>
        <begin position="185"/>
        <end position="219"/>
    </location>
</feature>
<gene>
    <name evidence="4" type="primary">LOC109484966</name>
</gene>
<feature type="region of interest" description="Disordered" evidence="2">
    <location>
        <begin position="257"/>
        <end position="278"/>
    </location>
</feature>
<protein>
    <submittedName>
        <fullName evidence="4">Uncharacterized protein LOC109484966</fullName>
    </submittedName>
</protein>
<keyword evidence="1" id="KW-0175">Coiled coil</keyword>
<dbReference type="OrthoDB" id="10091098at2759"/>
<organism evidence="3 4">
    <name type="scientific">Branchiostoma belcheri</name>
    <name type="common">Amphioxus</name>
    <dbReference type="NCBI Taxonomy" id="7741"/>
    <lineage>
        <taxon>Eukaryota</taxon>
        <taxon>Metazoa</taxon>
        <taxon>Chordata</taxon>
        <taxon>Cephalochordata</taxon>
        <taxon>Leptocardii</taxon>
        <taxon>Amphioxiformes</taxon>
        <taxon>Branchiostomatidae</taxon>
        <taxon>Branchiostoma</taxon>
    </lineage>
</organism>
<feature type="region of interest" description="Disordered" evidence="2">
    <location>
        <begin position="1"/>
        <end position="36"/>
    </location>
</feature>
<proteinExistence type="predicted"/>
<sequence length="573" mass="63055">MMDVTMTKKPGPKKVQSEGRSTDMPRTPASPPAGHSEPWVLGFTSFLKRMPLVARSLELLSGGDRSKGVKMARMPTSEELTKVAEKMEKEVFCDVKLEKEKEVFYDALEVHEEEYYDAQESLDEPKLPSSSRGQGRRVTLKYVPSLSDFIDSIPQDGAPEILATNDISKKAKLQGEPAGVRAALLNKKKKELKNMNKSMDDVLKQLVRLEKKNAKVCRKNKRVMDKVVQKRVQIMLPFIGERSDDVKETKPTVVEKKEVPDDDGTVMAEEKEVPDNDGTVMAEEKEVPDNDGTVMAEEKELPDDDGTVMAEEKEVPDNDGTVMAEEKEVPDNDGTVMAEEKEVPDNDGTVMAETTSTAESACSADAVSCLSTFSCEKDSEDKTVDWEVDTVGDIGKEGSGADSAASPMTDGLSYLDVTSYMMDPEEEKDYVVSDIAWDSDVDVADDKSWSMETASTRSLCSLDAVSYMSTASSAEQERTALTDAVSMLSVDTYVTAHSSDLVVAMETAAVNDKQQVELELLEETLKKGGNMAATDVAAQDGAKKHGKYCRVKRWVRAKLSKGWRRLTHRGRAG</sequence>
<evidence type="ECO:0000256" key="2">
    <source>
        <dbReference type="SAM" id="MobiDB-lite"/>
    </source>
</evidence>
<reference evidence="4" key="1">
    <citation type="submission" date="2025-08" db="UniProtKB">
        <authorList>
            <consortium name="RefSeq"/>
        </authorList>
    </citation>
    <scope>IDENTIFICATION</scope>
    <source>
        <tissue evidence="4">Gonad</tissue>
    </source>
</reference>
<evidence type="ECO:0000313" key="4">
    <source>
        <dbReference type="RefSeq" id="XP_019643898.1"/>
    </source>
</evidence>
<name>A0A6P5A3C3_BRABE</name>
<evidence type="ECO:0000313" key="3">
    <source>
        <dbReference type="Proteomes" id="UP000515135"/>
    </source>
</evidence>
<dbReference type="Proteomes" id="UP000515135">
    <property type="component" value="Unplaced"/>
</dbReference>